<dbReference type="GO" id="GO:0009117">
    <property type="term" value="P:nucleotide metabolic process"/>
    <property type="evidence" value="ECO:0007669"/>
    <property type="project" value="UniProtKB-KW"/>
</dbReference>
<sequence length="193" mass="20494">MPRLILASQSPRRKALLEQLGLDFQVMPADIDETVTPGEGPGEFVRRMARQKAAAILAREPGALVLGSDTAVVLDDHIMGKPRDQADGAAMLARLSGRSHQVFSAVALAGPNGVEDRLNINEVRFRPITPAEAEAYWNTGEPSDKAGGYAIQGLGAIFVEHLAGSYSGVMGLPLFETAALLQASNLPILTPQI</sequence>
<dbReference type="EMBL" id="JAYGII010000013">
    <property type="protein sequence ID" value="MEA5445661.1"/>
    <property type="molecule type" value="Genomic_DNA"/>
</dbReference>
<comment type="catalytic activity">
    <reaction evidence="4">
        <text>dTTP + H2O = dTMP + diphosphate + H(+)</text>
        <dbReference type="Rhea" id="RHEA:28534"/>
        <dbReference type="ChEBI" id="CHEBI:15377"/>
        <dbReference type="ChEBI" id="CHEBI:15378"/>
        <dbReference type="ChEBI" id="CHEBI:33019"/>
        <dbReference type="ChEBI" id="CHEBI:37568"/>
        <dbReference type="ChEBI" id="CHEBI:63528"/>
        <dbReference type="EC" id="3.6.1.9"/>
    </reaction>
</comment>
<dbReference type="AlphaFoldDB" id="A0AAP6MMS5"/>
<dbReference type="PIRSF" id="PIRSF006305">
    <property type="entry name" value="Maf"/>
    <property type="match status" value="1"/>
</dbReference>
<comment type="function">
    <text evidence="4">Nucleoside triphosphate pyrophosphatase that hydrolyzes dTTP and UTP. May have a dual role in cell division arrest and in preventing the incorporation of modified nucleotides into cellular nucleic acids.</text>
</comment>
<keyword evidence="2 4" id="KW-0378">Hydrolase</keyword>
<feature type="active site" description="Proton acceptor" evidence="4">
    <location>
        <position position="69"/>
    </location>
</feature>
<dbReference type="CDD" id="cd00555">
    <property type="entry name" value="Maf"/>
    <property type="match status" value="1"/>
</dbReference>
<keyword evidence="4" id="KW-0963">Cytoplasm</keyword>
<evidence type="ECO:0000256" key="1">
    <source>
        <dbReference type="ARBA" id="ARBA00001968"/>
    </source>
</evidence>
<dbReference type="PANTHER" id="PTHR43213:SF5">
    <property type="entry name" value="BIFUNCTIONAL DTTP_UTP PYROPHOSPHATASE_METHYLTRANSFERASE PROTEIN-RELATED"/>
    <property type="match status" value="1"/>
</dbReference>
<evidence type="ECO:0000256" key="4">
    <source>
        <dbReference type="HAMAP-Rule" id="MF_00528"/>
    </source>
</evidence>
<dbReference type="GO" id="GO:0047429">
    <property type="term" value="F:nucleoside triphosphate diphosphatase activity"/>
    <property type="evidence" value="ECO:0007669"/>
    <property type="project" value="UniProtKB-EC"/>
</dbReference>
<dbReference type="Proteomes" id="UP001302316">
    <property type="component" value="Unassembled WGS sequence"/>
</dbReference>
<gene>
    <name evidence="5" type="ORF">VCB98_07510</name>
</gene>
<reference evidence="5 6" key="1">
    <citation type="submission" date="2023-12" db="EMBL/GenBank/DDBJ databases">
        <title>Whole-genome sequencing of halo(alkali)philic microorganisms from hypersaline lakes.</title>
        <authorList>
            <person name="Sorokin D.Y."/>
            <person name="Merkel A.Y."/>
            <person name="Messina E."/>
            <person name="Yakimov M."/>
        </authorList>
    </citation>
    <scope>NUCLEOTIDE SEQUENCE [LARGE SCALE GENOMIC DNA]</scope>
    <source>
        <strain evidence="5 6">AB-CW1</strain>
    </source>
</reference>
<keyword evidence="3 4" id="KW-0546">Nucleotide metabolism</keyword>
<dbReference type="NCBIfam" id="TIGR00172">
    <property type="entry name" value="maf"/>
    <property type="match status" value="1"/>
</dbReference>
<accession>A0AAP6MMS5</accession>
<feature type="site" description="Important for substrate specificity" evidence="4">
    <location>
        <position position="152"/>
    </location>
</feature>
<comment type="caution">
    <text evidence="5">The sequence shown here is derived from an EMBL/GenBank/DDBJ whole genome shotgun (WGS) entry which is preliminary data.</text>
</comment>
<comment type="cofactor">
    <cofactor evidence="1 4">
        <name>a divalent metal cation</name>
        <dbReference type="ChEBI" id="CHEBI:60240"/>
    </cofactor>
</comment>
<dbReference type="RefSeq" id="WP_346051329.1">
    <property type="nucleotide sequence ID" value="NZ_JAYGII010000013.1"/>
</dbReference>
<evidence type="ECO:0000256" key="3">
    <source>
        <dbReference type="ARBA" id="ARBA00023080"/>
    </source>
</evidence>
<dbReference type="InterPro" id="IPR029001">
    <property type="entry name" value="ITPase-like_fam"/>
</dbReference>
<protein>
    <recommendedName>
        <fullName evidence="4">dTTP/UTP pyrophosphatase</fullName>
        <shortName evidence="4">dTTPase/UTPase</shortName>
        <ecNumber evidence="4">3.6.1.9</ecNumber>
    </recommendedName>
    <alternativeName>
        <fullName evidence="4">Nucleoside triphosphate pyrophosphatase</fullName>
    </alternativeName>
    <alternativeName>
        <fullName evidence="4">Nucleotide pyrophosphatase</fullName>
        <shortName evidence="4">Nucleotide PPase</shortName>
    </alternativeName>
</protein>
<dbReference type="GO" id="GO:0005737">
    <property type="term" value="C:cytoplasm"/>
    <property type="evidence" value="ECO:0007669"/>
    <property type="project" value="UniProtKB-SubCell"/>
</dbReference>
<comment type="caution">
    <text evidence="4">Lacks conserved residue(s) required for the propagation of feature annotation.</text>
</comment>
<dbReference type="SUPFAM" id="SSF52972">
    <property type="entry name" value="ITPase-like"/>
    <property type="match status" value="1"/>
</dbReference>
<organism evidence="5 6">
    <name type="scientific">Natronospira elongata</name>
    <dbReference type="NCBI Taxonomy" id="3110268"/>
    <lineage>
        <taxon>Bacteria</taxon>
        <taxon>Pseudomonadati</taxon>
        <taxon>Pseudomonadota</taxon>
        <taxon>Gammaproteobacteria</taxon>
        <taxon>Natronospirales</taxon>
        <taxon>Natronospiraceae</taxon>
        <taxon>Natronospira</taxon>
    </lineage>
</organism>
<dbReference type="Pfam" id="PF02545">
    <property type="entry name" value="Maf"/>
    <property type="match status" value="1"/>
</dbReference>
<feature type="site" description="Important for substrate specificity" evidence="4">
    <location>
        <position position="70"/>
    </location>
</feature>
<dbReference type="InterPro" id="IPR003697">
    <property type="entry name" value="Maf-like"/>
</dbReference>
<dbReference type="PANTHER" id="PTHR43213">
    <property type="entry name" value="BIFUNCTIONAL DTTP/UTP PYROPHOSPHATASE/METHYLTRANSFERASE PROTEIN-RELATED"/>
    <property type="match status" value="1"/>
</dbReference>
<evidence type="ECO:0000256" key="2">
    <source>
        <dbReference type="ARBA" id="ARBA00022801"/>
    </source>
</evidence>
<comment type="similarity">
    <text evidence="4">Belongs to the Maf family. YhdE subfamily.</text>
</comment>
<proteinExistence type="inferred from homology"/>
<evidence type="ECO:0000313" key="5">
    <source>
        <dbReference type="EMBL" id="MEA5445661.1"/>
    </source>
</evidence>
<name>A0AAP6MMS5_9GAMM</name>
<evidence type="ECO:0000313" key="6">
    <source>
        <dbReference type="Proteomes" id="UP001302316"/>
    </source>
</evidence>
<dbReference type="HAMAP" id="MF_00528">
    <property type="entry name" value="Maf"/>
    <property type="match status" value="1"/>
</dbReference>
<keyword evidence="6" id="KW-1185">Reference proteome</keyword>
<comment type="subcellular location">
    <subcellularLocation>
        <location evidence="4">Cytoplasm</location>
    </subcellularLocation>
</comment>
<dbReference type="EC" id="3.6.1.9" evidence="4"/>
<comment type="catalytic activity">
    <reaction evidence="4">
        <text>UTP + H2O = UMP + diphosphate + H(+)</text>
        <dbReference type="Rhea" id="RHEA:29395"/>
        <dbReference type="ChEBI" id="CHEBI:15377"/>
        <dbReference type="ChEBI" id="CHEBI:15378"/>
        <dbReference type="ChEBI" id="CHEBI:33019"/>
        <dbReference type="ChEBI" id="CHEBI:46398"/>
        <dbReference type="ChEBI" id="CHEBI:57865"/>
        <dbReference type="EC" id="3.6.1.9"/>
    </reaction>
</comment>
<feature type="site" description="Important for substrate specificity" evidence="4">
    <location>
        <position position="12"/>
    </location>
</feature>
<dbReference type="Gene3D" id="3.90.950.10">
    <property type="match status" value="1"/>
</dbReference>